<name>A0A1E3RY35_9MYCO</name>
<dbReference type="GO" id="GO:0045892">
    <property type="term" value="P:negative regulation of DNA-templated transcription"/>
    <property type="evidence" value="ECO:0007669"/>
    <property type="project" value="InterPro"/>
</dbReference>
<keyword evidence="2" id="KW-0805">Transcription regulation</keyword>
<dbReference type="SUPFAM" id="SSF48498">
    <property type="entry name" value="Tetracyclin repressor-like, C-terminal domain"/>
    <property type="match status" value="1"/>
</dbReference>
<dbReference type="GO" id="GO:0046677">
    <property type="term" value="P:response to antibiotic"/>
    <property type="evidence" value="ECO:0007669"/>
    <property type="project" value="InterPro"/>
</dbReference>
<organism evidence="6 7">
    <name type="scientific">Mycolicibacterium holsaticum</name>
    <dbReference type="NCBI Taxonomy" id="152142"/>
    <lineage>
        <taxon>Bacteria</taxon>
        <taxon>Bacillati</taxon>
        <taxon>Actinomycetota</taxon>
        <taxon>Actinomycetes</taxon>
        <taxon>Mycobacteriales</taxon>
        <taxon>Mycobacteriaceae</taxon>
        <taxon>Mycolicibacterium</taxon>
    </lineage>
</organism>
<dbReference type="Gene3D" id="1.10.357.10">
    <property type="entry name" value="Tetracycline Repressor, domain 2"/>
    <property type="match status" value="1"/>
</dbReference>
<keyword evidence="7" id="KW-1185">Reference proteome</keyword>
<keyword evidence="4" id="KW-0804">Transcription</keyword>
<proteinExistence type="predicted"/>
<dbReference type="RefSeq" id="WP_069404974.1">
    <property type="nucleotide sequence ID" value="NZ_JBHRZJ010000003.1"/>
</dbReference>
<dbReference type="OrthoDB" id="3209904at2"/>
<gene>
    <name evidence="6" type="ORF">BHQ17_09575</name>
</gene>
<keyword evidence="1" id="KW-0678">Repressor</keyword>
<evidence type="ECO:0000256" key="2">
    <source>
        <dbReference type="ARBA" id="ARBA00023015"/>
    </source>
</evidence>
<accession>A0A1E3RY35</accession>
<evidence type="ECO:0000256" key="3">
    <source>
        <dbReference type="ARBA" id="ARBA00023125"/>
    </source>
</evidence>
<dbReference type="Pfam" id="PF02909">
    <property type="entry name" value="TetR_C_1"/>
    <property type="match status" value="1"/>
</dbReference>
<evidence type="ECO:0000256" key="4">
    <source>
        <dbReference type="ARBA" id="ARBA00023163"/>
    </source>
</evidence>
<dbReference type="GO" id="GO:0000976">
    <property type="term" value="F:transcription cis-regulatory region binding"/>
    <property type="evidence" value="ECO:0007669"/>
    <property type="project" value="TreeGrafter"/>
</dbReference>
<dbReference type="Proteomes" id="UP000094243">
    <property type="component" value="Unassembled WGS sequence"/>
</dbReference>
<reference evidence="7" key="1">
    <citation type="submission" date="2016-09" db="EMBL/GenBank/DDBJ databases">
        <authorList>
            <person name="Greninger A.L."/>
            <person name="Jerome K.R."/>
            <person name="Mcnair B."/>
            <person name="Wallis C."/>
            <person name="Fang F."/>
        </authorList>
    </citation>
    <scope>NUCLEOTIDE SEQUENCE [LARGE SCALE GENOMIC DNA]</scope>
    <source>
        <strain evidence="7">M7</strain>
    </source>
</reference>
<dbReference type="InterPro" id="IPR003012">
    <property type="entry name" value="Tet_transcr_reg_TetR"/>
</dbReference>
<evidence type="ECO:0000259" key="5">
    <source>
        <dbReference type="Pfam" id="PF02909"/>
    </source>
</evidence>
<dbReference type="EMBL" id="MIGZ01000042">
    <property type="protein sequence ID" value="ODQ94352.1"/>
    <property type="molecule type" value="Genomic_DNA"/>
</dbReference>
<dbReference type="PANTHER" id="PTHR30055">
    <property type="entry name" value="HTH-TYPE TRANSCRIPTIONAL REGULATOR RUTR"/>
    <property type="match status" value="1"/>
</dbReference>
<protein>
    <submittedName>
        <fullName evidence="6">TetR family transcriptional regulator</fullName>
    </submittedName>
</protein>
<dbReference type="PANTHER" id="PTHR30055:SF151">
    <property type="entry name" value="TRANSCRIPTIONAL REGULATORY PROTEIN"/>
    <property type="match status" value="1"/>
</dbReference>
<evidence type="ECO:0000313" key="6">
    <source>
        <dbReference type="EMBL" id="ODQ94352.1"/>
    </source>
</evidence>
<comment type="caution">
    <text evidence="6">The sequence shown here is derived from an EMBL/GenBank/DDBJ whole genome shotgun (WGS) entry which is preliminary data.</text>
</comment>
<evidence type="ECO:0000256" key="1">
    <source>
        <dbReference type="ARBA" id="ARBA00022491"/>
    </source>
</evidence>
<evidence type="ECO:0000313" key="7">
    <source>
        <dbReference type="Proteomes" id="UP000094243"/>
    </source>
</evidence>
<sequence length="222" mass="24120">MSARARGRPPRISRQKIVLVARSLGTQDLTMQAVADELGVTRKALHYYVGDREGLLTLVLLDRFERELDHVELPVDGDWRVVLRAYAVAFRDALIQVGMATDFTQLRGLSADAALFLADRLLDTLLAAGLDPDSARLALTAASNIAQSAAQSGAVQTAAGVHHHRAETAAALENQPLDTYPALRRVLEAAQRTGRDAETQFDFELGLLIAGVERILEAVESQ</sequence>
<dbReference type="SUPFAM" id="SSF46689">
    <property type="entry name" value="Homeodomain-like"/>
    <property type="match status" value="1"/>
</dbReference>
<feature type="domain" description="Tetracycline repressor TetR C-terminal" evidence="5">
    <location>
        <begin position="76"/>
        <end position="214"/>
    </location>
</feature>
<dbReference type="InterPro" id="IPR004111">
    <property type="entry name" value="Repressor_TetR_C"/>
</dbReference>
<dbReference type="InterPro" id="IPR009057">
    <property type="entry name" value="Homeodomain-like_sf"/>
</dbReference>
<dbReference type="AlphaFoldDB" id="A0A1E3RY35"/>
<dbReference type="PRINTS" id="PR00400">
    <property type="entry name" value="TETREPRESSOR"/>
</dbReference>
<dbReference type="InterPro" id="IPR036271">
    <property type="entry name" value="Tet_transcr_reg_TetR-rel_C_sf"/>
</dbReference>
<keyword evidence="3" id="KW-0238">DNA-binding</keyword>
<dbReference type="GO" id="GO:0003700">
    <property type="term" value="F:DNA-binding transcription factor activity"/>
    <property type="evidence" value="ECO:0007669"/>
    <property type="project" value="TreeGrafter"/>
</dbReference>
<dbReference type="InterPro" id="IPR050109">
    <property type="entry name" value="HTH-type_TetR-like_transc_reg"/>
</dbReference>